<accession>A0A923LP12</accession>
<evidence type="ECO:0000256" key="1">
    <source>
        <dbReference type="SAM" id="Phobius"/>
    </source>
</evidence>
<keyword evidence="1" id="KW-0472">Membrane</keyword>
<keyword evidence="3" id="KW-1185">Reference proteome</keyword>
<dbReference type="RefSeq" id="WP_178051764.1">
    <property type="nucleotide sequence ID" value="NZ_JACOPH010000007.1"/>
</dbReference>
<protein>
    <submittedName>
        <fullName evidence="2">Uncharacterized protein</fullName>
    </submittedName>
</protein>
<sequence length="62" mass="6817">MDEIFKQYGSTIITVLAIIAVIGIITLVIGNDSNSIVYQKFTELITNFYDRANTTAGFTVTP</sequence>
<gene>
    <name evidence="2" type="ORF">H8S17_09615</name>
</gene>
<keyword evidence="1" id="KW-0812">Transmembrane</keyword>
<evidence type="ECO:0000313" key="2">
    <source>
        <dbReference type="EMBL" id="MBC5714464.1"/>
    </source>
</evidence>
<feature type="transmembrane region" description="Helical" evidence="1">
    <location>
        <begin position="12"/>
        <end position="30"/>
    </location>
</feature>
<reference evidence="2" key="1">
    <citation type="submission" date="2020-08" db="EMBL/GenBank/DDBJ databases">
        <title>Genome public.</title>
        <authorList>
            <person name="Liu C."/>
            <person name="Sun Q."/>
        </authorList>
    </citation>
    <scope>NUCLEOTIDE SEQUENCE</scope>
    <source>
        <strain evidence="2">BX1005</strain>
    </source>
</reference>
<evidence type="ECO:0000313" key="3">
    <source>
        <dbReference type="Proteomes" id="UP000606720"/>
    </source>
</evidence>
<dbReference type="Proteomes" id="UP000606720">
    <property type="component" value="Unassembled WGS sequence"/>
</dbReference>
<dbReference type="AlphaFoldDB" id="A0A923LP12"/>
<proteinExistence type="predicted"/>
<dbReference type="EMBL" id="JACOPH010000007">
    <property type="protein sequence ID" value="MBC5714464.1"/>
    <property type="molecule type" value="Genomic_DNA"/>
</dbReference>
<name>A0A923LP12_9FIRM</name>
<comment type="caution">
    <text evidence="2">The sequence shown here is derived from an EMBL/GenBank/DDBJ whole genome shotgun (WGS) entry which is preliminary data.</text>
</comment>
<keyword evidence="1" id="KW-1133">Transmembrane helix</keyword>
<organism evidence="2 3">
    <name type="scientific">Roseburia zhanii</name>
    <dbReference type="NCBI Taxonomy" id="2763064"/>
    <lineage>
        <taxon>Bacteria</taxon>
        <taxon>Bacillati</taxon>
        <taxon>Bacillota</taxon>
        <taxon>Clostridia</taxon>
        <taxon>Lachnospirales</taxon>
        <taxon>Lachnospiraceae</taxon>
        <taxon>Roseburia</taxon>
    </lineage>
</organism>